<evidence type="ECO:0000259" key="7">
    <source>
        <dbReference type="PROSITE" id="PS50802"/>
    </source>
</evidence>
<organism evidence="8">
    <name type="scientific">Noctiluca scintillans</name>
    <name type="common">Sea sparkle</name>
    <name type="synonym">Red tide dinoflagellate</name>
    <dbReference type="NCBI Taxonomy" id="2966"/>
    <lineage>
        <taxon>Eukaryota</taxon>
        <taxon>Sar</taxon>
        <taxon>Alveolata</taxon>
        <taxon>Dinophyceae</taxon>
        <taxon>Noctilucales</taxon>
        <taxon>Noctilucaceae</taxon>
        <taxon>Noctiluca</taxon>
    </lineage>
</organism>
<dbReference type="PANTHER" id="PTHR12931">
    <property type="entry name" value="UBIQUITIN THIOLESTERASE PROTEIN OTUB"/>
    <property type="match status" value="1"/>
</dbReference>
<dbReference type="EC" id="3.4.19.12" evidence="2"/>
<sequence>MTENLSSVQEQNVLTEKQVESITAQIRTQALIGIKESPNVLDAVYQDNPLEFRAGIADLTARYSMRRVRGDGNCFYRSFLFGYLEQLLSQQRQHEAALAAQESAPEGEDAWCPELQRVVARLRGSKLDLVAVGYQESAIDVFWGEIVEFVEALPTHTPESILEQFNEENGGAEYMVWYCRALSAGFLKADPERFMPFILGANYGDIASFCAAEVEPMYKECEQVQIIALSEYLGVGVRIEYLDGRSNGGASTHVFPDGVHPQLTLLYRPGHYDLLYPL</sequence>
<dbReference type="CDD" id="cd22749">
    <property type="entry name" value="Otubain_C65"/>
    <property type="match status" value="1"/>
</dbReference>
<dbReference type="AlphaFoldDB" id="A0A7S1ADL7"/>
<evidence type="ECO:0000313" key="8">
    <source>
        <dbReference type="EMBL" id="CAD8850658.1"/>
    </source>
</evidence>
<dbReference type="GO" id="GO:0006508">
    <property type="term" value="P:proteolysis"/>
    <property type="evidence" value="ECO:0007669"/>
    <property type="project" value="UniProtKB-KW"/>
</dbReference>
<dbReference type="PANTHER" id="PTHR12931:SF15">
    <property type="entry name" value="UBIQUITIN THIOESTERASE OTUBAIN-LIKE"/>
    <property type="match status" value="1"/>
</dbReference>
<evidence type="ECO:0000256" key="5">
    <source>
        <dbReference type="ARBA" id="ARBA00022801"/>
    </source>
</evidence>
<protein>
    <recommendedName>
        <fullName evidence="2">ubiquitinyl hydrolase 1</fullName>
        <ecNumber evidence="2">3.4.19.12</ecNumber>
    </recommendedName>
</protein>
<dbReference type="Gene3D" id="1.20.1300.20">
    <property type="entry name" value="Peptidase C65 Otubain, subdomain 2"/>
    <property type="match status" value="1"/>
</dbReference>
<proteinExistence type="predicted"/>
<reference evidence="8" key="1">
    <citation type="submission" date="2021-01" db="EMBL/GenBank/DDBJ databases">
        <authorList>
            <person name="Corre E."/>
            <person name="Pelletier E."/>
            <person name="Niang G."/>
            <person name="Scheremetjew M."/>
            <person name="Finn R."/>
            <person name="Kale V."/>
            <person name="Holt S."/>
            <person name="Cochrane G."/>
            <person name="Meng A."/>
            <person name="Brown T."/>
            <person name="Cohen L."/>
        </authorList>
    </citation>
    <scope>NUCLEOTIDE SEQUENCE</scope>
</reference>
<name>A0A7S1ADL7_NOCSC</name>
<accession>A0A7S1ADL7</accession>
<dbReference type="Pfam" id="PF10275">
    <property type="entry name" value="Peptidase_C65"/>
    <property type="match status" value="1"/>
</dbReference>
<dbReference type="GO" id="GO:0004843">
    <property type="term" value="F:cysteine-type deubiquitinase activity"/>
    <property type="evidence" value="ECO:0007669"/>
    <property type="project" value="UniProtKB-EC"/>
</dbReference>
<keyword evidence="5" id="KW-0378">Hydrolase</keyword>
<dbReference type="GO" id="GO:0005634">
    <property type="term" value="C:nucleus"/>
    <property type="evidence" value="ECO:0007669"/>
    <property type="project" value="TreeGrafter"/>
</dbReference>
<dbReference type="EMBL" id="HBFQ01035431">
    <property type="protein sequence ID" value="CAD8850658.1"/>
    <property type="molecule type" value="Transcribed_RNA"/>
</dbReference>
<dbReference type="GO" id="GO:0043130">
    <property type="term" value="F:ubiquitin binding"/>
    <property type="evidence" value="ECO:0007669"/>
    <property type="project" value="TreeGrafter"/>
</dbReference>
<dbReference type="InterPro" id="IPR038765">
    <property type="entry name" value="Papain-like_cys_pep_sf"/>
</dbReference>
<evidence type="ECO:0000256" key="1">
    <source>
        <dbReference type="ARBA" id="ARBA00000707"/>
    </source>
</evidence>
<keyword evidence="6" id="KW-0788">Thiol protease</keyword>
<keyword evidence="3" id="KW-0645">Protease</keyword>
<gene>
    <name evidence="8" type="ORF">NSCI0253_LOCUS25008</name>
</gene>
<dbReference type="SUPFAM" id="SSF54001">
    <property type="entry name" value="Cysteine proteinases"/>
    <property type="match status" value="1"/>
</dbReference>
<dbReference type="InterPro" id="IPR042468">
    <property type="entry name" value="Peptidase_C65_otubain_sub1"/>
</dbReference>
<feature type="domain" description="OTU" evidence="7">
    <location>
        <begin position="63"/>
        <end position="278"/>
    </location>
</feature>
<evidence type="ECO:0000256" key="6">
    <source>
        <dbReference type="ARBA" id="ARBA00022807"/>
    </source>
</evidence>
<dbReference type="GO" id="GO:0071108">
    <property type="term" value="P:protein K48-linked deubiquitination"/>
    <property type="evidence" value="ECO:0007669"/>
    <property type="project" value="TreeGrafter"/>
</dbReference>
<dbReference type="InterPro" id="IPR003323">
    <property type="entry name" value="OTU_dom"/>
</dbReference>
<comment type="catalytic activity">
    <reaction evidence="1">
        <text>Thiol-dependent hydrolysis of ester, thioester, amide, peptide and isopeptide bonds formed by the C-terminal Gly of ubiquitin (a 76-residue protein attached to proteins as an intracellular targeting signal).</text>
        <dbReference type="EC" id="3.4.19.12"/>
    </reaction>
</comment>
<evidence type="ECO:0000256" key="2">
    <source>
        <dbReference type="ARBA" id="ARBA00012759"/>
    </source>
</evidence>
<dbReference type="PROSITE" id="PS50802">
    <property type="entry name" value="OTU"/>
    <property type="match status" value="1"/>
</dbReference>
<keyword evidence="4" id="KW-0833">Ubl conjugation pathway</keyword>
<dbReference type="Gene3D" id="3.30.200.60">
    <property type="entry name" value="Peptidase C65 Otubain, subdomain 1"/>
    <property type="match status" value="1"/>
</dbReference>
<dbReference type="InterPro" id="IPR019400">
    <property type="entry name" value="Peptidase_C65_otubain"/>
</dbReference>
<evidence type="ECO:0000256" key="4">
    <source>
        <dbReference type="ARBA" id="ARBA00022786"/>
    </source>
</evidence>
<evidence type="ECO:0000256" key="3">
    <source>
        <dbReference type="ARBA" id="ARBA00022670"/>
    </source>
</evidence>
<dbReference type="InterPro" id="IPR042467">
    <property type="entry name" value="Peptidase_C65_otubain_sub2"/>
</dbReference>